<organism evidence="1 2">
    <name type="scientific">Salix purpurea</name>
    <name type="common">Purple osier willow</name>
    <dbReference type="NCBI Taxonomy" id="77065"/>
    <lineage>
        <taxon>Eukaryota</taxon>
        <taxon>Viridiplantae</taxon>
        <taxon>Streptophyta</taxon>
        <taxon>Embryophyta</taxon>
        <taxon>Tracheophyta</taxon>
        <taxon>Spermatophyta</taxon>
        <taxon>Magnoliopsida</taxon>
        <taxon>eudicotyledons</taxon>
        <taxon>Gunneridae</taxon>
        <taxon>Pentapetalae</taxon>
        <taxon>rosids</taxon>
        <taxon>fabids</taxon>
        <taxon>Malpighiales</taxon>
        <taxon>Salicaceae</taxon>
        <taxon>Saliceae</taxon>
        <taxon>Salix</taxon>
    </lineage>
</organism>
<reference evidence="1" key="2">
    <citation type="journal article" date="2023" name="Int. J. Mol. Sci.">
        <title>De Novo Assembly and Annotation of 11 Diverse Shrub Willow (Salix) Genomes Reveals Novel Gene Organization in Sex-Linked Regions.</title>
        <authorList>
            <person name="Hyden B."/>
            <person name="Feng K."/>
            <person name="Yates T.B."/>
            <person name="Jawdy S."/>
            <person name="Cereghino C."/>
            <person name="Smart L.B."/>
            <person name="Muchero W."/>
        </authorList>
    </citation>
    <scope>NUCLEOTIDE SEQUENCE</scope>
    <source>
        <tissue evidence="1">Shoot tip</tissue>
    </source>
</reference>
<proteinExistence type="predicted"/>
<dbReference type="EMBL" id="JAPFFK010000009">
    <property type="protein sequence ID" value="KAJ6744322.1"/>
    <property type="molecule type" value="Genomic_DNA"/>
</dbReference>
<protein>
    <submittedName>
        <fullName evidence="1">Uncharacterized protein</fullName>
    </submittedName>
</protein>
<name>A0A9Q0V9I7_SALPP</name>
<reference evidence="1" key="1">
    <citation type="submission" date="2022-11" db="EMBL/GenBank/DDBJ databases">
        <authorList>
            <person name="Hyden B.L."/>
            <person name="Feng K."/>
            <person name="Yates T."/>
            <person name="Jawdy S."/>
            <person name="Smart L.B."/>
            <person name="Muchero W."/>
        </authorList>
    </citation>
    <scope>NUCLEOTIDE SEQUENCE</scope>
    <source>
        <tissue evidence="1">Shoot tip</tissue>
    </source>
</reference>
<evidence type="ECO:0000313" key="2">
    <source>
        <dbReference type="Proteomes" id="UP001151532"/>
    </source>
</evidence>
<gene>
    <name evidence="1" type="ORF">OIU79_030608</name>
</gene>
<dbReference type="AlphaFoldDB" id="A0A9Q0V9I7"/>
<accession>A0A9Q0V9I7</accession>
<keyword evidence="2" id="KW-1185">Reference proteome</keyword>
<comment type="caution">
    <text evidence="1">The sequence shown here is derived from an EMBL/GenBank/DDBJ whole genome shotgun (WGS) entry which is preliminary data.</text>
</comment>
<dbReference type="Proteomes" id="UP001151532">
    <property type="component" value="Chromosome 19"/>
</dbReference>
<sequence>MINKQSLLLFSNFEMIFYLPWNLDGV</sequence>
<evidence type="ECO:0000313" key="1">
    <source>
        <dbReference type="EMBL" id="KAJ6744322.1"/>
    </source>
</evidence>